<keyword evidence="3 5" id="KW-1133">Transmembrane helix</keyword>
<reference evidence="6 7" key="1">
    <citation type="submission" date="2019-11" db="EMBL/GenBank/DDBJ databases">
        <title>Bacillus lacus genome.</title>
        <authorList>
            <person name="Allen C.J."/>
            <person name="Newman J.D."/>
        </authorList>
    </citation>
    <scope>NUCLEOTIDE SEQUENCE [LARGE SCALE GENOMIC DNA]</scope>
    <source>
        <strain evidence="6 7">KCTC 33946</strain>
    </source>
</reference>
<comment type="caution">
    <text evidence="6">The sequence shown here is derived from an EMBL/GenBank/DDBJ whole genome shotgun (WGS) entry which is preliminary data.</text>
</comment>
<comment type="subcellular location">
    <subcellularLocation>
        <location evidence="1">Membrane</location>
        <topology evidence="1">Multi-pass membrane protein</topology>
    </subcellularLocation>
</comment>
<evidence type="ECO:0000313" key="6">
    <source>
        <dbReference type="EMBL" id="MRX71796.1"/>
    </source>
</evidence>
<dbReference type="Pfam" id="PF02674">
    <property type="entry name" value="Colicin_V"/>
    <property type="match status" value="1"/>
</dbReference>
<evidence type="ECO:0000256" key="3">
    <source>
        <dbReference type="ARBA" id="ARBA00022989"/>
    </source>
</evidence>
<feature type="transmembrane region" description="Helical" evidence="5">
    <location>
        <begin position="21"/>
        <end position="42"/>
    </location>
</feature>
<keyword evidence="4 5" id="KW-0472">Membrane</keyword>
<evidence type="ECO:0000256" key="4">
    <source>
        <dbReference type="ARBA" id="ARBA00023136"/>
    </source>
</evidence>
<dbReference type="AlphaFoldDB" id="A0A7X2LXY5"/>
<dbReference type="GO" id="GO:0016020">
    <property type="term" value="C:membrane"/>
    <property type="evidence" value="ECO:0007669"/>
    <property type="project" value="UniProtKB-SubCell"/>
</dbReference>
<dbReference type="InterPro" id="IPR003825">
    <property type="entry name" value="Colicin-V_CvpA"/>
</dbReference>
<evidence type="ECO:0000256" key="2">
    <source>
        <dbReference type="ARBA" id="ARBA00022692"/>
    </source>
</evidence>
<gene>
    <name evidence="6" type="ORF">GJU40_06345</name>
</gene>
<dbReference type="OrthoDB" id="1809613at2"/>
<dbReference type="EMBL" id="WKKI01000007">
    <property type="protein sequence ID" value="MRX71796.1"/>
    <property type="molecule type" value="Genomic_DNA"/>
</dbReference>
<dbReference type="RefSeq" id="WP_154306932.1">
    <property type="nucleotide sequence ID" value="NZ_WKKI01000007.1"/>
</dbReference>
<dbReference type="GO" id="GO:0009403">
    <property type="term" value="P:toxin biosynthetic process"/>
    <property type="evidence" value="ECO:0007669"/>
    <property type="project" value="InterPro"/>
</dbReference>
<name>A0A7X2LXY5_9BACI</name>
<evidence type="ECO:0000313" key="7">
    <source>
        <dbReference type="Proteomes" id="UP000448867"/>
    </source>
</evidence>
<keyword evidence="2 5" id="KW-0812">Transmembrane</keyword>
<dbReference type="PANTHER" id="PTHR37306">
    <property type="entry name" value="COLICIN V PRODUCTION PROTEIN"/>
    <property type="match status" value="1"/>
</dbReference>
<sequence length="186" mass="20522">MLDVGILIILIMGTLVGLRRGFFLQIVHLAGFVAAYFVAYRYSGELAPKLTLWIPYPNFGEGSSIISFFSGDNLEAAYYRAIAFVILFIGTKILMQIIGSMLDFVTMLPILKQLNRAAGALLGFVEIYLILFILLFIAGLLPIQGVQAAMNSSTLADLIVNSTPYFSDKINELWMTYGGGQITSRF</sequence>
<feature type="transmembrane region" description="Helical" evidence="5">
    <location>
        <begin position="119"/>
        <end position="143"/>
    </location>
</feature>
<feature type="transmembrane region" description="Helical" evidence="5">
    <location>
        <begin position="77"/>
        <end position="98"/>
    </location>
</feature>
<evidence type="ECO:0000256" key="1">
    <source>
        <dbReference type="ARBA" id="ARBA00004141"/>
    </source>
</evidence>
<evidence type="ECO:0008006" key="8">
    <source>
        <dbReference type="Google" id="ProtNLM"/>
    </source>
</evidence>
<keyword evidence="7" id="KW-1185">Reference proteome</keyword>
<organism evidence="6 7">
    <name type="scientific">Metabacillus lacus</name>
    <dbReference type="NCBI Taxonomy" id="1983721"/>
    <lineage>
        <taxon>Bacteria</taxon>
        <taxon>Bacillati</taxon>
        <taxon>Bacillota</taxon>
        <taxon>Bacilli</taxon>
        <taxon>Bacillales</taxon>
        <taxon>Bacillaceae</taxon>
        <taxon>Metabacillus</taxon>
    </lineage>
</organism>
<dbReference type="PANTHER" id="PTHR37306:SF1">
    <property type="entry name" value="COLICIN V PRODUCTION PROTEIN"/>
    <property type="match status" value="1"/>
</dbReference>
<proteinExistence type="predicted"/>
<accession>A0A7X2LXY5</accession>
<dbReference type="Proteomes" id="UP000448867">
    <property type="component" value="Unassembled WGS sequence"/>
</dbReference>
<evidence type="ECO:0000256" key="5">
    <source>
        <dbReference type="SAM" id="Phobius"/>
    </source>
</evidence>
<protein>
    <recommendedName>
        <fullName evidence="8">CvpA family protein</fullName>
    </recommendedName>
</protein>